<gene>
    <name evidence="1" type="ORF">PGLA1383_LOCUS42830</name>
    <name evidence="2" type="ORF">PGLA2088_LOCUS48460</name>
</gene>
<dbReference type="EMBL" id="CAJNNW010036691">
    <property type="protein sequence ID" value="CAE8736758.1"/>
    <property type="molecule type" value="Genomic_DNA"/>
</dbReference>
<name>A0A813GHQ5_POLGL</name>
<evidence type="ECO:0000313" key="3">
    <source>
        <dbReference type="Proteomes" id="UP000654075"/>
    </source>
</evidence>
<accession>A0A813GHQ5</accession>
<dbReference type="Proteomes" id="UP000654075">
    <property type="component" value="Unassembled WGS sequence"/>
</dbReference>
<proteinExistence type="predicted"/>
<keyword evidence="3" id="KW-1185">Reference proteome</keyword>
<sequence>MEGMHPLLIQCTPDCQQKASLDVLREQVFRELRIDTKGPSLREVSSKNGRLSLELGWALSELEDNKALNDAWCVEAHHWRKEVLHLRAVVEEQERRRTEAANVLSKQIQEEDLALSRANLLCAEFLTEQARHDAAVDEAERQNATLKLRLGQNAALGQGGGTAQLFVAALPALDAAGIEVARQAVELHLHPSGGLSG</sequence>
<reference evidence="1" key="1">
    <citation type="submission" date="2021-02" db="EMBL/GenBank/DDBJ databases">
        <authorList>
            <person name="Dougan E. K."/>
            <person name="Rhodes N."/>
            <person name="Thang M."/>
            <person name="Chan C."/>
        </authorList>
    </citation>
    <scope>NUCLEOTIDE SEQUENCE</scope>
</reference>
<dbReference type="Proteomes" id="UP000626109">
    <property type="component" value="Unassembled WGS sequence"/>
</dbReference>
<dbReference type="AlphaFoldDB" id="A0A813GHQ5"/>
<protein>
    <submittedName>
        <fullName evidence="1">Uncharacterized protein</fullName>
    </submittedName>
</protein>
<comment type="caution">
    <text evidence="1">The sequence shown here is derived from an EMBL/GenBank/DDBJ whole genome shotgun (WGS) entry which is preliminary data.</text>
</comment>
<evidence type="ECO:0000313" key="2">
    <source>
        <dbReference type="EMBL" id="CAE8736758.1"/>
    </source>
</evidence>
<evidence type="ECO:0000313" key="1">
    <source>
        <dbReference type="EMBL" id="CAE8625850.1"/>
    </source>
</evidence>
<dbReference type="EMBL" id="CAJNNV010028818">
    <property type="protein sequence ID" value="CAE8625850.1"/>
    <property type="molecule type" value="Genomic_DNA"/>
</dbReference>
<organism evidence="1 3">
    <name type="scientific">Polarella glacialis</name>
    <name type="common">Dinoflagellate</name>
    <dbReference type="NCBI Taxonomy" id="89957"/>
    <lineage>
        <taxon>Eukaryota</taxon>
        <taxon>Sar</taxon>
        <taxon>Alveolata</taxon>
        <taxon>Dinophyceae</taxon>
        <taxon>Suessiales</taxon>
        <taxon>Suessiaceae</taxon>
        <taxon>Polarella</taxon>
    </lineage>
</organism>